<feature type="domain" description="CP-type G" evidence="13">
    <location>
        <begin position="110"/>
        <end position="267"/>
    </location>
</feature>
<comment type="cofactor">
    <cofactor evidence="10">
        <name>Zn(2+)</name>
        <dbReference type="ChEBI" id="CHEBI:29105"/>
    </cofactor>
    <text evidence="10">Binds 1 zinc ion per subunit.</text>
</comment>
<evidence type="ECO:0000256" key="4">
    <source>
        <dbReference type="ARBA" id="ARBA00022730"/>
    </source>
</evidence>
<gene>
    <name evidence="10 14" type="primary">rsgA</name>
    <name evidence="14" type="ORF">H8K33_10070</name>
</gene>
<organism evidence="14 15">
    <name type="scientific">Undibacterium amnicola</name>
    <dbReference type="NCBI Taxonomy" id="1834038"/>
    <lineage>
        <taxon>Bacteria</taxon>
        <taxon>Pseudomonadati</taxon>
        <taxon>Pseudomonadota</taxon>
        <taxon>Betaproteobacteria</taxon>
        <taxon>Burkholderiales</taxon>
        <taxon>Oxalobacteraceae</taxon>
        <taxon>Undibacterium</taxon>
    </lineage>
</organism>
<dbReference type="CDD" id="cd01854">
    <property type="entry name" value="YjeQ_EngC"/>
    <property type="match status" value="1"/>
</dbReference>
<keyword evidence="8 10" id="KW-0694">RNA-binding</keyword>
<dbReference type="InterPro" id="IPR010914">
    <property type="entry name" value="RsgA_GTPase_dom"/>
</dbReference>
<evidence type="ECO:0000256" key="5">
    <source>
        <dbReference type="ARBA" id="ARBA00022741"/>
    </source>
</evidence>
<dbReference type="InterPro" id="IPR030378">
    <property type="entry name" value="G_CP_dom"/>
</dbReference>
<feature type="region of interest" description="Disordered" evidence="11">
    <location>
        <begin position="222"/>
        <end position="247"/>
    </location>
</feature>
<feature type="binding site" evidence="10">
    <location>
        <position position="303"/>
    </location>
    <ligand>
        <name>Zn(2+)</name>
        <dbReference type="ChEBI" id="CHEBI:29105"/>
    </ligand>
</feature>
<name>A0ABR6XQS9_9BURK</name>
<feature type="binding site" evidence="10">
    <location>
        <begin position="157"/>
        <end position="160"/>
    </location>
    <ligand>
        <name>GTP</name>
        <dbReference type="ChEBI" id="CHEBI:37565"/>
    </ligand>
</feature>
<dbReference type="InterPro" id="IPR027417">
    <property type="entry name" value="P-loop_NTPase"/>
</dbReference>
<evidence type="ECO:0000256" key="10">
    <source>
        <dbReference type="HAMAP-Rule" id="MF_01820"/>
    </source>
</evidence>
<dbReference type="Gene3D" id="3.40.50.300">
    <property type="entry name" value="P-loop containing nucleotide triphosphate hydrolases"/>
    <property type="match status" value="1"/>
</dbReference>
<evidence type="ECO:0000313" key="15">
    <source>
        <dbReference type="Proteomes" id="UP000643610"/>
    </source>
</evidence>
<dbReference type="RefSeq" id="WP_186890881.1">
    <property type="nucleotide sequence ID" value="NZ_JACOFU010000003.1"/>
</dbReference>
<proteinExistence type="inferred from homology"/>
<dbReference type="EC" id="3.6.1.-" evidence="10"/>
<dbReference type="Proteomes" id="UP000643610">
    <property type="component" value="Unassembled WGS sequence"/>
</dbReference>
<feature type="binding site" evidence="10">
    <location>
        <position position="290"/>
    </location>
    <ligand>
        <name>Zn(2+)</name>
        <dbReference type="ChEBI" id="CHEBI:29105"/>
    </ligand>
</feature>
<dbReference type="PANTHER" id="PTHR32120">
    <property type="entry name" value="SMALL RIBOSOMAL SUBUNIT BIOGENESIS GTPASE RSGA"/>
    <property type="match status" value="1"/>
</dbReference>
<evidence type="ECO:0000256" key="8">
    <source>
        <dbReference type="ARBA" id="ARBA00022884"/>
    </source>
</evidence>
<dbReference type="InterPro" id="IPR004881">
    <property type="entry name" value="Ribosome_biogen_GTPase_RsgA"/>
</dbReference>
<protein>
    <recommendedName>
        <fullName evidence="10">Small ribosomal subunit biogenesis GTPase RsgA</fullName>
        <ecNumber evidence="10">3.6.1.-</ecNumber>
    </recommendedName>
</protein>
<evidence type="ECO:0000259" key="12">
    <source>
        <dbReference type="PROSITE" id="PS50936"/>
    </source>
</evidence>
<evidence type="ECO:0000256" key="2">
    <source>
        <dbReference type="ARBA" id="ARBA00022517"/>
    </source>
</evidence>
<dbReference type="PROSITE" id="PS50936">
    <property type="entry name" value="ENGC_GTPASE"/>
    <property type="match status" value="1"/>
</dbReference>
<dbReference type="PROSITE" id="PS51721">
    <property type="entry name" value="G_CP"/>
    <property type="match status" value="1"/>
</dbReference>
<keyword evidence="15" id="KW-1185">Reference proteome</keyword>
<keyword evidence="1 10" id="KW-0963">Cytoplasm</keyword>
<keyword evidence="4 10" id="KW-0699">rRNA-binding</keyword>
<dbReference type="EMBL" id="JACOFU010000003">
    <property type="protein sequence ID" value="MBC3831855.1"/>
    <property type="molecule type" value="Genomic_DNA"/>
</dbReference>
<evidence type="ECO:0000256" key="1">
    <source>
        <dbReference type="ARBA" id="ARBA00022490"/>
    </source>
</evidence>
<keyword evidence="5 10" id="KW-0547">Nucleotide-binding</keyword>
<evidence type="ECO:0000256" key="7">
    <source>
        <dbReference type="ARBA" id="ARBA00022833"/>
    </source>
</evidence>
<dbReference type="HAMAP" id="MF_01820">
    <property type="entry name" value="GTPase_RsgA"/>
    <property type="match status" value="1"/>
</dbReference>
<evidence type="ECO:0000259" key="13">
    <source>
        <dbReference type="PROSITE" id="PS51721"/>
    </source>
</evidence>
<keyword evidence="3 10" id="KW-0479">Metal-binding</keyword>
<comment type="subcellular location">
    <subcellularLocation>
        <location evidence="10">Cytoplasm</location>
    </subcellularLocation>
</comment>
<evidence type="ECO:0000256" key="3">
    <source>
        <dbReference type="ARBA" id="ARBA00022723"/>
    </source>
</evidence>
<feature type="binding site" evidence="10">
    <location>
        <position position="297"/>
    </location>
    <ligand>
        <name>Zn(2+)</name>
        <dbReference type="ChEBI" id="CHEBI:29105"/>
    </ligand>
</feature>
<evidence type="ECO:0000313" key="14">
    <source>
        <dbReference type="EMBL" id="MBC3831855.1"/>
    </source>
</evidence>
<sequence length="359" mass="39100">MINFDFASLRLIGLNPAIAHQLHALASYFTNDTSVQVARITEIHRDSLILHNGNINLQARASPRLLHELAAEEFSLAVGDWGLLSGTPTSAYHFIARMPAINHLARRNNEGRLQVLASNIDTALLVMGLDNDFNLRRLERYLALVHAADVTPVVLLSKADTHPDAADRQAEVEQRLSANIPIFAVNGQSSATIELLSPWMGAGQSLILLGSSGAGKSTLTNTLSNSQQETGAVRAGDNRGHHTTTGRSLHQCPGGACIIDTPGLRSLQLNLDETALNASFTDIDTLATACQFRDCSHQSEPGCAVRAAVDADRLKNYQKLLRETRRNQQTPLDKIAARSKWKALVRSVKEKEKLKRGST</sequence>
<comment type="similarity">
    <text evidence="10">Belongs to the TRAFAC class YlqF/YawG GTPase family. RsgA subfamily.</text>
</comment>
<evidence type="ECO:0000256" key="9">
    <source>
        <dbReference type="ARBA" id="ARBA00023134"/>
    </source>
</evidence>
<dbReference type="NCBIfam" id="TIGR00157">
    <property type="entry name" value="ribosome small subunit-dependent GTPase A"/>
    <property type="match status" value="1"/>
</dbReference>
<feature type="binding site" evidence="10">
    <location>
        <position position="295"/>
    </location>
    <ligand>
        <name>Zn(2+)</name>
        <dbReference type="ChEBI" id="CHEBI:29105"/>
    </ligand>
</feature>
<feature type="binding site" evidence="10">
    <location>
        <begin position="210"/>
        <end position="218"/>
    </location>
    <ligand>
        <name>GTP</name>
        <dbReference type="ChEBI" id="CHEBI:37565"/>
    </ligand>
</feature>
<evidence type="ECO:0000256" key="6">
    <source>
        <dbReference type="ARBA" id="ARBA00022801"/>
    </source>
</evidence>
<comment type="function">
    <text evidence="10">One of several proteins that assist in the late maturation steps of the functional core of the 30S ribosomal subunit. Helps release RbfA from mature subunits. May play a role in the assembly of ribosomal proteins into the subunit. Circularly permuted GTPase that catalyzes slow GTP hydrolysis, GTPase activity is stimulated by the 30S ribosomal subunit.</text>
</comment>
<dbReference type="Gene3D" id="1.10.40.50">
    <property type="entry name" value="Probable gtpase engc, domain 3"/>
    <property type="match status" value="1"/>
</dbReference>
<keyword evidence="2 10" id="KW-0690">Ribosome biogenesis</keyword>
<reference evidence="14 15" key="1">
    <citation type="submission" date="2020-08" db="EMBL/GenBank/DDBJ databases">
        <title>Novel species isolated from subtropical streams in China.</title>
        <authorList>
            <person name="Lu H."/>
        </authorList>
    </citation>
    <scope>NUCLEOTIDE SEQUENCE [LARGE SCALE GENOMIC DNA]</scope>
    <source>
        <strain evidence="14 15">KCTC 52442</strain>
    </source>
</reference>
<comment type="caution">
    <text evidence="14">The sequence shown here is derived from an EMBL/GenBank/DDBJ whole genome shotgun (WGS) entry which is preliminary data.</text>
</comment>
<comment type="subunit">
    <text evidence="10">Monomer. Associates with 30S ribosomal subunit, binds 16S rRNA.</text>
</comment>
<dbReference type="Pfam" id="PF03193">
    <property type="entry name" value="RsgA_GTPase"/>
    <property type="match status" value="1"/>
</dbReference>
<feature type="domain" description="EngC GTPase" evidence="12">
    <location>
        <begin position="118"/>
        <end position="265"/>
    </location>
</feature>
<dbReference type="SUPFAM" id="SSF52540">
    <property type="entry name" value="P-loop containing nucleoside triphosphate hydrolases"/>
    <property type="match status" value="1"/>
</dbReference>
<dbReference type="PANTHER" id="PTHR32120:SF10">
    <property type="entry name" value="SMALL RIBOSOMAL SUBUNIT BIOGENESIS GTPASE RSGA"/>
    <property type="match status" value="1"/>
</dbReference>
<keyword evidence="6 10" id="KW-0378">Hydrolase</keyword>
<keyword evidence="7 10" id="KW-0862">Zinc</keyword>
<evidence type="ECO:0000256" key="11">
    <source>
        <dbReference type="SAM" id="MobiDB-lite"/>
    </source>
</evidence>
<keyword evidence="9 10" id="KW-0342">GTP-binding</keyword>
<accession>A0ABR6XQS9</accession>